<accession>A0AAV2H574</accession>
<feature type="signal peptide" evidence="1">
    <location>
        <begin position="1"/>
        <end position="39"/>
    </location>
</feature>
<dbReference type="EMBL" id="CAXITT010000039">
    <property type="protein sequence ID" value="CAL1528844.1"/>
    <property type="molecule type" value="Genomic_DNA"/>
</dbReference>
<feature type="chain" id="PRO_5043617993" evidence="1">
    <location>
        <begin position="40"/>
        <end position="206"/>
    </location>
</feature>
<dbReference type="Proteomes" id="UP001497497">
    <property type="component" value="Unassembled WGS sequence"/>
</dbReference>
<reference evidence="2 3" key="1">
    <citation type="submission" date="2024-04" db="EMBL/GenBank/DDBJ databases">
        <authorList>
            <consortium name="Genoscope - CEA"/>
            <person name="William W."/>
        </authorList>
    </citation>
    <scope>NUCLEOTIDE SEQUENCE [LARGE SCALE GENOMIC DNA]</scope>
</reference>
<evidence type="ECO:0000313" key="3">
    <source>
        <dbReference type="Proteomes" id="UP001497497"/>
    </source>
</evidence>
<evidence type="ECO:0000313" key="2">
    <source>
        <dbReference type="EMBL" id="CAL1528844.1"/>
    </source>
</evidence>
<proteinExistence type="predicted"/>
<name>A0AAV2H574_LYMST</name>
<dbReference type="AlphaFoldDB" id="A0AAV2H574"/>
<keyword evidence="1" id="KW-0732">Signal</keyword>
<comment type="caution">
    <text evidence="2">The sequence shown here is derived from an EMBL/GenBank/DDBJ whole genome shotgun (WGS) entry which is preliminary data.</text>
</comment>
<organism evidence="2 3">
    <name type="scientific">Lymnaea stagnalis</name>
    <name type="common">Great pond snail</name>
    <name type="synonym">Helix stagnalis</name>
    <dbReference type="NCBI Taxonomy" id="6523"/>
    <lineage>
        <taxon>Eukaryota</taxon>
        <taxon>Metazoa</taxon>
        <taxon>Spiralia</taxon>
        <taxon>Lophotrochozoa</taxon>
        <taxon>Mollusca</taxon>
        <taxon>Gastropoda</taxon>
        <taxon>Heterobranchia</taxon>
        <taxon>Euthyneura</taxon>
        <taxon>Panpulmonata</taxon>
        <taxon>Hygrophila</taxon>
        <taxon>Lymnaeoidea</taxon>
        <taxon>Lymnaeidae</taxon>
        <taxon>Lymnaea</taxon>
    </lineage>
</organism>
<protein>
    <submittedName>
        <fullName evidence="2">Uncharacterized protein</fullName>
    </submittedName>
</protein>
<gene>
    <name evidence="2" type="ORF">GSLYS_00003014001</name>
</gene>
<keyword evidence="3" id="KW-1185">Reference proteome</keyword>
<sequence length="206" mass="23044">MTQFWFEKTATREMQVKYHCDVMLFGTLLLLTLLSGTAAQDCSTKIQRCMNIYVDNVALHPNNSALICQDTNIFLKCASDECELSESQTRDLTAAAQRDLASQGIRCVVNINNLTTLRPQTMNPRTVEPTSCNAAISSCSRTYLSDVMDQAIRDTGGQQICQPIEKYVTCLRYSPCEANLISSNIKDNIESELKKNKIHCILNICT</sequence>
<evidence type="ECO:0000256" key="1">
    <source>
        <dbReference type="SAM" id="SignalP"/>
    </source>
</evidence>